<dbReference type="EMBL" id="SOZE01000001">
    <property type="protein sequence ID" value="TFF40675.1"/>
    <property type="molecule type" value="Genomic_DNA"/>
</dbReference>
<reference evidence="1 2" key="1">
    <citation type="journal article" date="2017" name="Int. J. Syst. Evol. Microbiol.">
        <title>Mucilaginibacterpsychrotolerans sp. nov., isolated from peatlands.</title>
        <authorList>
            <person name="Deng Y."/>
            <person name="Shen L."/>
            <person name="Xu B."/>
            <person name="Liu Y."/>
            <person name="Gu Z."/>
            <person name="Liu H."/>
            <person name="Zhou Y."/>
        </authorList>
    </citation>
    <scope>NUCLEOTIDE SEQUENCE [LARGE SCALE GENOMIC DNA]</scope>
    <source>
        <strain evidence="1 2">NH7-4</strain>
    </source>
</reference>
<accession>A0A4Y8SPM9</accession>
<comment type="caution">
    <text evidence="1">The sequence shown here is derived from an EMBL/GenBank/DDBJ whole genome shotgun (WGS) entry which is preliminary data.</text>
</comment>
<proteinExistence type="predicted"/>
<organism evidence="1 2">
    <name type="scientific">Mucilaginibacter psychrotolerans</name>
    <dbReference type="NCBI Taxonomy" id="1524096"/>
    <lineage>
        <taxon>Bacteria</taxon>
        <taxon>Pseudomonadati</taxon>
        <taxon>Bacteroidota</taxon>
        <taxon>Sphingobacteriia</taxon>
        <taxon>Sphingobacteriales</taxon>
        <taxon>Sphingobacteriaceae</taxon>
        <taxon>Mucilaginibacter</taxon>
    </lineage>
</organism>
<dbReference type="OrthoDB" id="670236at2"/>
<protein>
    <submittedName>
        <fullName evidence="1">Uncharacterized protein</fullName>
    </submittedName>
</protein>
<gene>
    <name evidence="1" type="ORF">E2R66_00380</name>
</gene>
<dbReference type="Proteomes" id="UP000297540">
    <property type="component" value="Unassembled WGS sequence"/>
</dbReference>
<dbReference type="RefSeq" id="WP_133230270.1">
    <property type="nucleotide sequence ID" value="NZ_SOZE01000001.1"/>
</dbReference>
<dbReference type="AlphaFoldDB" id="A0A4Y8SPM9"/>
<evidence type="ECO:0000313" key="2">
    <source>
        <dbReference type="Proteomes" id="UP000297540"/>
    </source>
</evidence>
<sequence length="243" mass="29712">MNTQEWPRCIKSARQKRRLVKTDRDKQLIQLYKRRWALWLQRAQLPPVALAEPYQSGWMRFFVLRDDIKRGPKAEFYETLLAKINTVECHHDKSFKRKKRRKGRYIYKAKEQKLRELDLYDWYHSKPILTERERVCFIRVESYNVKARSLQVRYVFTEPWRYVLKIAPYIITHKKALDVDIEAELAYIADRIDSNYLEPRLNRLTRGRCFRCRDDFKEPAKYINKFKNIPKYAHKEAYLELET</sequence>
<keyword evidence="2" id="KW-1185">Reference proteome</keyword>
<evidence type="ECO:0000313" key="1">
    <source>
        <dbReference type="EMBL" id="TFF40675.1"/>
    </source>
</evidence>
<name>A0A4Y8SPM9_9SPHI</name>